<keyword evidence="5" id="KW-0949">S-adenosyl-L-methionine</keyword>
<reference evidence="8" key="1">
    <citation type="journal article" date="2021" name="Genome Biol. Evol.">
        <title>A High-Quality Reference Genome for a Parasitic Bivalve with Doubly Uniparental Inheritance (Bivalvia: Unionida).</title>
        <authorList>
            <person name="Smith C.H."/>
        </authorList>
    </citation>
    <scope>NUCLEOTIDE SEQUENCE</scope>
    <source>
        <strain evidence="8">CHS0354</strain>
    </source>
</reference>
<evidence type="ECO:0000313" key="9">
    <source>
        <dbReference type="Proteomes" id="UP001195483"/>
    </source>
</evidence>
<gene>
    <name evidence="8" type="ORF">CHS0354_018444</name>
</gene>
<evidence type="ECO:0000256" key="1">
    <source>
        <dbReference type="ARBA" id="ARBA00009258"/>
    </source>
</evidence>
<dbReference type="EMBL" id="JAEAOA010001141">
    <property type="protein sequence ID" value="KAK3606850.1"/>
    <property type="molecule type" value="Genomic_DNA"/>
</dbReference>
<dbReference type="InterPro" id="IPR029063">
    <property type="entry name" value="SAM-dependent_MTases_sf"/>
</dbReference>
<organism evidence="8 9">
    <name type="scientific">Potamilus streckersoni</name>
    <dbReference type="NCBI Taxonomy" id="2493646"/>
    <lineage>
        <taxon>Eukaryota</taxon>
        <taxon>Metazoa</taxon>
        <taxon>Spiralia</taxon>
        <taxon>Lophotrochozoa</taxon>
        <taxon>Mollusca</taxon>
        <taxon>Bivalvia</taxon>
        <taxon>Autobranchia</taxon>
        <taxon>Heteroconchia</taxon>
        <taxon>Palaeoheterodonta</taxon>
        <taxon>Unionida</taxon>
        <taxon>Unionoidea</taxon>
        <taxon>Unionidae</taxon>
        <taxon>Ambleminae</taxon>
        <taxon>Lampsilini</taxon>
        <taxon>Potamilus</taxon>
    </lineage>
</organism>
<dbReference type="Pfam" id="PF01728">
    <property type="entry name" value="FtsJ"/>
    <property type="match status" value="1"/>
</dbReference>
<evidence type="ECO:0000256" key="3">
    <source>
        <dbReference type="ARBA" id="ARBA00022603"/>
    </source>
</evidence>
<sequence>MRIKPKLKHEIKKSAEKNSLFGKYQITAAPITPDNGQRTPDLADAGRIFGFYKIYYIKIICPYLFKIDFFRQCVKEVKDYYFRKAKQEKYVARSVYKLSEIDAKHHIIRPRMRLLDLGASPGSWLQYTLEKTKEQSEIVCVDLKPPVFSPPGCVRWITGDIYEVFEGEAGVAIGFFDCVISDMAPNTTGIRMVDHAASASLCEKVLEISSRMLKPRGTVLYKIFQGSGFDAVYKQTRQLFETVKTLKPQSCRSESNEVYVLGLHRKIPANKD</sequence>
<comment type="caution">
    <text evidence="8">The sequence shown here is derived from an EMBL/GenBank/DDBJ whole genome shotgun (WGS) entry which is preliminary data.</text>
</comment>
<evidence type="ECO:0000256" key="4">
    <source>
        <dbReference type="ARBA" id="ARBA00022679"/>
    </source>
</evidence>
<proteinExistence type="inferred from homology"/>
<dbReference type="PANTHER" id="PTHR10920:SF18">
    <property type="entry name" value="RRNA METHYLTRANSFERASE 2, MITOCHONDRIAL"/>
    <property type="match status" value="1"/>
</dbReference>
<keyword evidence="9" id="KW-1185">Reference proteome</keyword>
<name>A0AAE0TBK9_9BIVA</name>
<dbReference type="InterPro" id="IPR002877">
    <property type="entry name" value="RNA_MeTrfase_FtsJ_dom"/>
</dbReference>
<dbReference type="HAMAP" id="MF_01547">
    <property type="entry name" value="RNA_methyltr_E"/>
    <property type="match status" value="1"/>
</dbReference>
<dbReference type="AlphaFoldDB" id="A0AAE0TBK9"/>
<dbReference type="Proteomes" id="UP001195483">
    <property type="component" value="Unassembled WGS sequence"/>
</dbReference>
<keyword evidence="2" id="KW-0698">rRNA processing</keyword>
<evidence type="ECO:0000313" key="8">
    <source>
        <dbReference type="EMBL" id="KAK3606850.1"/>
    </source>
</evidence>
<dbReference type="GO" id="GO:0008650">
    <property type="term" value="F:rRNA (uridine-2'-O-)-methyltransferase activity"/>
    <property type="evidence" value="ECO:0007669"/>
    <property type="project" value="TreeGrafter"/>
</dbReference>
<reference evidence="8" key="2">
    <citation type="journal article" date="2021" name="Genome Biol. Evol.">
        <title>Developing a high-quality reference genome for a parasitic bivalve with doubly uniparental inheritance (Bivalvia: Unionida).</title>
        <authorList>
            <person name="Smith C.H."/>
        </authorList>
    </citation>
    <scope>NUCLEOTIDE SEQUENCE</scope>
    <source>
        <strain evidence="8">CHS0354</strain>
        <tissue evidence="8">Mantle</tissue>
    </source>
</reference>
<protein>
    <recommendedName>
        <fullName evidence="6">rRNA methyltransferase 2, mitochondrial</fullName>
    </recommendedName>
</protein>
<evidence type="ECO:0000256" key="5">
    <source>
        <dbReference type="ARBA" id="ARBA00022691"/>
    </source>
</evidence>
<reference evidence="8" key="3">
    <citation type="submission" date="2023-05" db="EMBL/GenBank/DDBJ databases">
        <authorList>
            <person name="Smith C.H."/>
        </authorList>
    </citation>
    <scope>NUCLEOTIDE SEQUENCE</scope>
    <source>
        <strain evidence="8">CHS0354</strain>
        <tissue evidence="8">Mantle</tissue>
    </source>
</reference>
<evidence type="ECO:0000259" key="7">
    <source>
        <dbReference type="Pfam" id="PF01728"/>
    </source>
</evidence>
<dbReference type="InterPro" id="IPR050082">
    <property type="entry name" value="RNA_methyltr_RlmE"/>
</dbReference>
<keyword evidence="4" id="KW-0808">Transferase</keyword>
<dbReference type="SUPFAM" id="SSF53335">
    <property type="entry name" value="S-adenosyl-L-methionine-dependent methyltransferases"/>
    <property type="match status" value="1"/>
</dbReference>
<dbReference type="InterPro" id="IPR015507">
    <property type="entry name" value="rRNA-MeTfrase_E"/>
</dbReference>
<dbReference type="CDD" id="cd02440">
    <property type="entry name" value="AdoMet_MTases"/>
    <property type="match status" value="1"/>
</dbReference>
<feature type="domain" description="Ribosomal RNA methyltransferase FtsJ" evidence="7">
    <location>
        <begin position="90"/>
        <end position="264"/>
    </location>
</feature>
<accession>A0AAE0TBK9</accession>
<dbReference type="Gene3D" id="3.40.50.150">
    <property type="entry name" value="Vaccinia Virus protein VP39"/>
    <property type="match status" value="1"/>
</dbReference>
<evidence type="ECO:0000256" key="6">
    <source>
        <dbReference type="ARBA" id="ARBA00041184"/>
    </source>
</evidence>
<evidence type="ECO:0000256" key="2">
    <source>
        <dbReference type="ARBA" id="ARBA00022552"/>
    </source>
</evidence>
<dbReference type="PANTHER" id="PTHR10920">
    <property type="entry name" value="RIBOSOMAL RNA METHYLTRANSFERASE"/>
    <property type="match status" value="1"/>
</dbReference>
<keyword evidence="3" id="KW-0489">Methyltransferase</keyword>
<comment type="similarity">
    <text evidence="1">Belongs to the class I-like SAM-binding methyltransferase superfamily. RNA methyltransferase RlmE family.</text>
</comment>